<dbReference type="NCBIfam" id="NF008653">
    <property type="entry name" value="PRK11650.1"/>
    <property type="match status" value="1"/>
</dbReference>
<dbReference type="GO" id="GO:0008643">
    <property type="term" value="P:carbohydrate transport"/>
    <property type="evidence" value="ECO:0007669"/>
    <property type="project" value="InterPro"/>
</dbReference>
<dbReference type="FunFam" id="3.40.50.300:FF:000042">
    <property type="entry name" value="Maltose/maltodextrin ABC transporter, ATP-binding protein"/>
    <property type="match status" value="1"/>
</dbReference>
<dbReference type="InterPro" id="IPR015855">
    <property type="entry name" value="ABC_transpr_MalK-like"/>
</dbReference>
<dbReference type="EMBL" id="FOSZ01000010">
    <property type="protein sequence ID" value="SFL35833.1"/>
    <property type="molecule type" value="Genomic_DNA"/>
</dbReference>
<dbReference type="InterPro" id="IPR027417">
    <property type="entry name" value="P-loop_NTPase"/>
</dbReference>
<dbReference type="InterPro" id="IPR012340">
    <property type="entry name" value="NA-bd_OB-fold"/>
</dbReference>
<dbReference type="InterPro" id="IPR047641">
    <property type="entry name" value="ABC_transpr_MalK/UgpC-like"/>
</dbReference>
<dbReference type="AlphaFoldDB" id="A0A1I4H2E6"/>
<gene>
    <name evidence="9" type="ORF">SAMN04488036_110110</name>
</gene>
<feature type="domain" description="ABC transporter" evidence="8">
    <location>
        <begin position="4"/>
        <end position="234"/>
    </location>
</feature>
<dbReference type="Gene3D" id="3.40.50.300">
    <property type="entry name" value="P-loop containing nucleotide triphosphate hydrolases"/>
    <property type="match status" value="1"/>
</dbReference>
<dbReference type="PANTHER" id="PTHR43875:SF15">
    <property type="entry name" value="TREHALOSE IMPORT ATP-BINDING PROTEIN SUGC"/>
    <property type="match status" value="1"/>
</dbReference>
<dbReference type="SMART" id="SM00382">
    <property type="entry name" value="AAA"/>
    <property type="match status" value="1"/>
</dbReference>
<keyword evidence="3" id="KW-1003">Cell membrane</keyword>
<keyword evidence="4" id="KW-0547">Nucleotide-binding</keyword>
<evidence type="ECO:0000259" key="8">
    <source>
        <dbReference type="PROSITE" id="PS50893"/>
    </source>
</evidence>
<dbReference type="SUPFAM" id="SSF50331">
    <property type="entry name" value="MOP-like"/>
    <property type="match status" value="1"/>
</dbReference>
<name>A0A1I4H2E6_9RHOB</name>
<organism evidence="9 10">
    <name type="scientific">Shimia haliotis</name>
    <dbReference type="NCBI Taxonomy" id="1280847"/>
    <lineage>
        <taxon>Bacteria</taxon>
        <taxon>Pseudomonadati</taxon>
        <taxon>Pseudomonadota</taxon>
        <taxon>Alphaproteobacteria</taxon>
        <taxon>Rhodobacterales</taxon>
        <taxon>Roseobacteraceae</taxon>
    </lineage>
</organism>
<evidence type="ECO:0000256" key="6">
    <source>
        <dbReference type="ARBA" id="ARBA00022967"/>
    </source>
</evidence>
<dbReference type="InterPro" id="IPR013611">
    <property type="entry name" value="Transp-assoc_OB_typ2"/>
</dbReference>
<keyword evidence="2" id="KW-0813">Transport</keyword>
<dbReference type="STRING" id="1280847.SAMN04488036_110110"/>
<dbReference type="OrthoDB" id="8188565at2"/>
<keyword evidence="6" id="KW-1278">Translocase</keyword>
<evidence type="ECO:0000256" key="1">
    <source>
        <dbReference type="ARBA" id="ARBA00005417"/>
    </source>
</evidence>
<evidence type="ECO:0000256" key="4">
    <source>
        <dbReference type="ARBA" id="ARBA00022741"/>
    </source>
</evidence>
<dbReference type="RefSeq" id="WP_093325813.1">
    <property type="nucleotide sequence ID" value="NZ_FOSZ01000010.1"/>
</dbReference>
<keyword evidence="5 9" id="KW-0067">ATP-binding</keyword>
<dbReference type="Gene3D" id="2.40.50.100">
    <property type="match status" value="1"/>
</dbReference>
<evidence type="ECO:0000313" key="10">
    <source>
        <dbReference type="Proteomes" id="UP000198851"/>
    </source>
</evidence>
<dbReference type="GO" id="GO:0140359">
    <property type="term" value="F:ABC-type transporter activity"/>
    <property type="evidence" value="ECO:0007669"/>
    <property type="project" value="InterPro"/>
</dbReference>
<dbReference type="PROSITE" id="PS00211">
    <property type="entry name" value="ABC_TRANSPORTER_1"/>
    <property type="match status" value="1"/>
</dbReference>
<dbReference type="GO" id="GO:0005524">
    <property type="term" value="F:ATP binding"/>
    <property type="evidence" value="ECO:0007669"/>
    <property type="project" value="UniProtKB-KW"/>
</dbReference>
<dbReference type="CDD" id="cd03301">
    <property type="entry name" value="ABC_MalK_N"/>
    <property type="match status" value="1"/>
</dbReference>
<dbReference type="GO" id="GO:0016887">
    <property type="term" value="F:ATP hydrolysis activity"/>
    <property type="evidence" value="ECO:0007669"/>
    <property type="project" value="InterPro"/>
</dbReference>
<dbReference type="InterPro" id="IPR008995">
    <property type="entry name" value="Mo/tungstate-bd_C_term_dom"/>
</dbReference>
<accession>A0A1I4H2E6</accession>
<dbReference type="Proteomes" id="UP000198851">
    <property type="component" value="Unassembled WGS sequence"/>
</dbReference>
<evidence type="ECO:0000256" key="2">
    <source>
        <dbReference type="ARBA" id="ARBA00022448"/>
    </source>
</evidence>
<dbReference type="PANTHER" id="PTHR43875">
    <property type="entry name" value="MALTODEXTRIN IMPORT ATP-BINDING PROTEIN MSMX"/>
    <property type="match status" value="1"/>
</dbReference>
<evidence type="ECO:0000256" key="7">
    <source>
        <dbReference type="ARBA" id="ARBA00023136"/>
    </source>
</evidence>
<evidence type="ECO:0000256" key="3">
    <source>
        <dbReference type="ARBA" id="ARBA00022475"/>
    </source>
</evidence>
<evidence type="ECO:0000313" key="9">
    <source>
        <dbReference type="EMBL" id="SFL35833.1"/>
    </source>
</evidence>
<dbReference type="InterPro" id="IPR003593">
    <property type="entry name" value="AAA+_ATPase"/>
</dbReference>
<dbReference type="InterPro" id="IPR017871">
    <property type="entry name" value="ABC_transporter-like_CS"/>
</dbReference>
<keyword evidence="10" id="KW-1185">Reference proteome</keyword>
<keyword evidence="7" id="KW-0472">Membrane</keyword>
<reference evidence="10" key="1">
    <citation type="submission" date="2016-10" db="EMBL/GenBank/DDBJ databases">
        <authorList>
            <person name="Varghese N."/>
            <person name="Submissions S."/>
        </authorList>
    </citation>
    <scope>NUCLEOTIDE SEQUENCE [LARGE SCALE GENOMIC DNA]</scope>
    <source>
        <strain evidence="10">DSM 28453</strain>
    </source>
</reference>
<dbReference type="Pfam" id="PF00005">
    <property type="entry name" value="ABC_tran"/>
    <property type="match status" value="1"/>
</dbReference>
<comment type="similarity">
    <text evidence="1">Belongs to the ABC transporter superfamily.</text>
</comment>
<dbReference type="Pfam" id="PF08402">
    <property type="entry name" value="TOBE_2"/>
    <property type="match status" value="1"/>
</dbReference>
<dbReference type="SUPFAM" id="SSF52540">
    <property type="entry name" value="P-loop containing nucleoside triphosphate hydrolases"/>
    <property type="match status" value="1"/>
</dbReference>
<dbReference type="PROSITE" id="PS50893">
    <property type="entry name" value="ABC_TRANSPORTER_2"/>
    <property type="match status" value="1"/>
</dbReference>
<sequence>MAEIQLRNVGKRWGSFVGVDNFDLTIADKEFLVLLGPSGCGKTTTMRMIAGLEDATEGDILIDGKKVNDLEPKDRDVAMVFQSYALYPNMNVYENIRFPLKVRGIDPATHDEKVRRASAMVELDDFLHRKPAELSGGQRQRVALARAIVREPNVFLMDEPLSNLDAKLRVSTRAQIKNLSHELAVTTIYVTHDQIEAMTLADRVVVMKQGVVQQLGSPTDIYDKPANTFVASFIGNPAMNLMDGTMSGGTFEAENVRVEGLHAPDGPVTLGFRAEDAGLGDAGHHEITAPIYTLELLGDATMVTVRIGGELVAVRAPKDFRSEIGDTVSLSVPASICHLFHAETGARIEA</sequence>
<protein>
    <submittedName>
        <fullName evidence="9">Carbohydrate ABC transporter ATP-binding protein, CUT1 family (TC 3.A.1.1.-)</fullName>
    </submittedName>
</protein>
<evidence type="ECO:0000256" key="5">
    <source>
        <dbReference type="ARBA" id="ARBA00022840"/>
    </source>
</evidence>
<dbReference type="InterPro" id="IPR003439">
    <property type="entry name" value="ABC_transporter-like_ATP-bd"/>
</dbReference>
<dbReference type="GO" id="GO:0055052">
    <property type="term" value="C:ATP-binding cassette (ABC) transporter complex, substrate-binding subunit-containing"/>
    <property type="evidence" value="ECO:0007669"/>
    <property type="project" value="TreeGrafter"/>
</dbReference>
<dbReference type="Gene3D" id="2.40.50.140">
    <property type="entry name" value="Nucleic acid-binding proteins"/>
    <property type="match status" value="1"/>
</dbReference>
<proteinExistence type="inferred from homology"/>